<accession>A0A9W6LQT1</accession>
<dbReference type="RefSeq" id="WP_281800483.1">
    <property type="nucleotide sequence ID" value="NZ_BSEC01000001.1"/>
</dbReference>
<gene>
    <name evidence="3" type="ORF">LMG27198_06940</name>
</gene>
<dbReference type="Pfam" id="PF11412">
    <property type="entry name" value="DsbD_N"/>
    <property type="match status" value="1"/>
</dbReference>
<feature type="signal peptide" evidence="1">
    <location>
        <begin position="1"/>
        <end position="27"/>
    </location>
</feature>
<comment type="caution">
    <text evidence="3">The sequence shown here is derived from an EMBL/GenBank/DDBJ whole genome shotgun (WGS) entry which is preliminary data.</text>
</comment>
<organism evidence="3 4">
    <name type="scientific">Methylocystis echinoides</name>
    <dbReference type="NCBI Taxonomy" id="29468"/>
    <lineage>
        <taxon>Bacteria</taxon>
        <taxon>Pseudomonadati</taxon>
        <taxon>Pseudomonadota</taxon>
        <taxon>Alphaproteobacteria</taxon>
        <taxon>Hyphomicrobiales</taxon>
        <taxon>Methylocystaceae</taxon>
        <taxon>Methylocystis</taxon>
    </lineage>
</organism>
<proteinExistence type="predicted"/>
<evidence type="ECO:0000313" key="4">
    <source>
        <dbReference type="Proteomes" id="UP001144323"/>
    </source>
</evidence>
<dbReference type="Proteomes" id="UP001144323">
    <property type="component" value="Unassembled WGS sequence"/>
</dbReference>
<protein>
    <submittedName>
        <fullName evidence="3">Protein involved in C cytochrome biogenesis</fullName>
    </submittedName>
</protein>
<reference evidence="3" key="1">
    <citation type="journal article" date="2023" name="Int. J. Syst. Evol. Microbiol.">
        <title>Methylocystis iwaonis sp. nov., a type II methane-oxidizing bacterium from surface soil of a rice paddy field in Japan, and emended description of the genus Methylocystis (ex Whittenbury et al. 1970) Bowman et al. 1993.</title>
        <authorList>
            <person name="Kaise H."/>
            <person name="Sawadogo J.B."/>
            <person name="Alam M.S."/>
            <person name="Ueno C."/>
            <person name="Dianou D."/>
            <person name="Shinjo R."/>
            <person name="Asakawa S."/>
        </authorList>
    </citation>
    <scope>NUCLEOTIDE SEQUENCE</scope>
    <source>
        <strain evidence="3">LMG27198</strain>
    </source>
</reference>
<evidence type="ECO:0000313" key="3">
    <source>
        <dbReference type="EMBL" id="GLI91702.1"/>
    </source>
</evidence>
<name>A0A9W6LQT1_9HYPH</name>
<dbReference type="InterPro" id="IPR028250">
    <property type="entry name" value="DsbDN"/>
</dbReference>
<keyword evidence="1" id="KW-0732">Signal</keyword>
<evidence type="ECO:0000259" key="2">
    <source>
        <dbReference type="Pfam" id="PF11412"/>
    </source>
</evidence>
<sequence length="264" mass="27108">MSTSRSGPRAAAAALIALAAALSPAFAADFATAPAKGSVSAVRLLSAGPLEGGAYRAGVEISLSPKTVTYWRQPGEAGSPPVFDFSKSANVAKVETFFPAPKHIDEAGTVVAGYDETVIFPLKVTPKDPKAPVTLDMRLDYAACGEICLPARADLALPLPQSGASPFAAAIAGAEKRVPARIGGAEAAKQLKITKAGDGAWRLVAGSTQDVFAEVPEPLFVESKRDGDGYLLTLFATGAKPKGADATVTVVTEKGAFEAPVRLE</sequence>
<feature type="chain" id="PRO_5040852500" evidence="1">
    <location>
        <begin position="28"/>
        <end position="264"/>
    </location>
</feature>
<dbReference type="EMBL" id="BSEC01000001">
    <property type="protein sequence ID" value="GLI91702.1"/>
    <property type="molecule type" value="Genomic_DNA"/>
</dbReference>
<dbReference type="AlphaFoldDB" id="A0A9W6LQT1"/>
<feature type="domain" description="Thiol:disulfide interchange protein DsbD N-terminal" evidence="2">
    <location>
        <begin position="52"/>
        <end position="157"/>
    </location>
</feature>
<keyword evidence="4" id="KW-1185">Reference proteome</keyword>
<evidence type="ECO:0000256" key="1">
    <source>
        <dbReference type="SAM" id="SignalP"/>
    </source>
</evidence>